<comment type="subunit">
    <text evidence="5">Homodimer; the beta-strands of each monomer intercalate to form a hydrophobic core, while the alpha-helices form wings that extend away from the core.</text>
</comment>
<dbReference type="AlphaFoldDB" id="A0A2W1NIA6"/>
<dbReference type="Proteomes" id="UP000214746">
    <property type="component" value="Unassembled WGS sequence"/>
</dbReference>
<dbReference type="GO" id="GO:0006109">
    <property type="term" value="P:regulation of carbohydrate metabolic process"/>
    <property type="evidence" value="ECO:0007669"/>
    <property type="project" value="InterPro"/>
</dbReference>
<accession>A0A2W1NIA6</accession>
<evidence type="ECO:0000256" key="5">
    <source>
        <dbReference type="HAMAP-Rule" id="MF_00167"/>
    </source>
</evidence>
<dbReference type="PANTHER" id="PTHR34984:SF1">
    <property type="entry name" value="CARBON STORAGE REGULATOR"/>
    <property type="match status" value="1"/>
</dbReference>
<evidence type="ECO:0000313" key="6">
    <source>
        <dbReference type="EMBL" id="PZE19285.1"/>
    </source>
</evidence>
<keyword evidence="7" id="KW-1185">Reference proteome</keyword>
<comment type="caution">
    <text evidence="6">The sequence shown here is derived from an EMBL/GenBank/DDBJ whole genome shotgun (WGS) entry which is preliminary data.</text>
</comment>
<sequence>MLVLSRKLGESIMIGDQVELVVVSVEKDVVRVGIKAPKHMQIYRKELYDLLKQSNEEASKSAVKPDQLKALIKKKEK</sequence>
<gene>
    <name evidence="5 6" type="primary">csrA</name>
    <name evidence="6" type="ORF">CBW46_019575</name>
</gene>
<dbReference type="PANTHER" id="PTHR34984">
    <property type="entry name" value="CARBON STORAGE REGULATOR"/>
    <property type="match status" value="1"/>
</dbReference>
<dbReference type="GO" id="GO:1902208">
    <property type="term" value="P:regulation of bacterial-type flagellum assembly"/>
    <property type="evidence" value="ECO:0007669"/>
    <property type="project" value="UniProtKB-UniRule"/>
</dbReference>
<protein>
    <recommendedName>
        <fullName evidence="5">Translational regulator CsrA</fullName>
    </recommendedName>
</protein>
<keyword evidence="2 5" id="KW-0678">Repressor</keyword>
<dbReference type="NCBIfam" id="TIGR00202">
    <property type="entry name" value="csrA"/>
    <property type="match status" value="1"/>
</dbReference>
<dbReference type="GO" id="GO:0005829">
    <property type="term" value="C:cytosol"/>
    <property type="evidence" value="ECO:0007669"/>
    <property type="project" value="TreeGrafter"/>
</dbReference>
<name>A0A2W1NIA6_PAEXE</name>
<reference evidence="6" key="1">
    <citation type="submission" date="2018-06" db="EMBL/GenBank/DDBJ databases">
        <title>Paenibacillus xerothermodurans sp. nov. an extremely dry heat resistant spore forming bacterium isolated from the soil of Cape Canaveral, Florida.</title>
        <authorList>
            <person name="Seuylemezian A."/>
            <person name="Kaur N."/>
            <person name="Patil P."/>
            <person name="Patil P."/>
            <person name="Mayilraj S."/>
            <person name="Vaishampayan P."/>
        </authorList>
    </citation>
    <scope>NUCLEOTIDE SEQUENCE [LARGE SCALE GENOMIC DNA]</scope>
    <source>
        <strain evidence="6">ATCC 27380</strain>
    </source>
</reference>
<evidence type="ECO:0000256" key="4">
    <source>
        <dbReference type="ARBA" id="ARBA00022884"/>
    </source>
</evidence>
<dbReference type="EMBL" id="NHRJ02000019">
    <property type="protein sequence ID" value="PZE19285.1"/>
    <property type="molecule type" value="Genomic_DNA"/>
</dbReference>
<evidence type="ECO:0000313" key="7">
    <source>
        <dbReference type="Proteomes" id="UP000214746"/>
    </source>
</evidence>
<dbReference type="Pfam" id="PF02599">
    <property type="entry name" value="CsrA"/>
    <property type="match status" value="1"/>
</dbReference>
<organism evidence="6 7">
    <name type="scientific">Paenibacillus xerothermodurans</name>
    <dbReference type="NCBI Taxonomy" id="1977292"/>
    <lineage>
        <taxon>Bacteria</taxon>
        <taxon>Bacillati</taxon>
        <taxon>Bacillota</taxon>
        <taxon>Bacilli</taxon>
        <taxon>Bacillales</taxon>
        <taxon>Paenibacillaceae</taxon>
        <taxon>Paenibacillus</taxon>
    </lineage>
</organism>
<dbReference type="FunFam" id="2.60.40.4380:FF:000002">
    <property type="entry name" value="Translational regulator CsrA"/>
    <property type="match status" value="1"/>
</dbReference>
<dbReference type="GO" id="GO:0045947">
    <property type="term" value="P:negative regulation of translational initiation"/>
    <property type="evidence" value="ECO:0007669"/>
    <property type="project" value="UniProtKB-UniRule"/>
</dbReference>
<keyword evidence="3 5" id="KW-0810">Translation regulation</keyword>
<dbReference type="NCBIfam" id="NF002469">
    <property type="entry name" value="PRK01712.1"/>
    <property type="match status" value="1"/>
</dbReference>
<keyword evidence="1 5" id="KW-0963">Cytoplasm</keyword>
<dbReference type="GO" id="GO:0006402">
    <property type="term" value="P:mRNA catabolic process"/>
    <property type="evidence" value="ECO:0007669"/>
    <property type="project" value="InterPro"/>
</dbReference>
<dbReference type="GO" id="GO:0044781">
    <property type="term" value="P:bacterial-type flagellum organization"/>
    <property type="evidence" value="ECO:0007669"/>
    <property type="project" value="UniProtKB-KW"/>
</dbReference>
<comment type="function">
    <text evidence="5">A translational regulator that binds mRNA to regulate translation initiation and/or mRNA stability. Usually binds in the 5'-UTR at or near the Shine-Dalgarno sequence preventing ribosome-binding, thus repressing translation. Its main target seems to be the major flagellin gene, while its function is anatagonized by FliW.</text>
</comment>
<dbReference type="OrthoDB" id="9809061at2"/>
<evidence type="ECO:0000256" key="1">
    <source>
        <dbReference type="ARBA" id="ARBA00022490"/>
    </source>
</evidence>
<keyword evidence="4 5" id="KW-0694">RNA-binding</keyword>
<comment type="similarity">
    <text evidence="5">Belongs to the CsrA/RsmA family.</text>
</comment>
<dbReference type="InterPro" id="IPR036107">
    <property type="entry name" value="CsrA_sf"/>
</dbReference>
<dbReference type="InterPro" id="IPR003751">
    <property type="entry name" value="CsrA"/>
</dbReference>
<dbReference type="SUPFAM" id="SSF117130">
    <property type="entry name" value="CsrA-like"/>
    <property type="match status" value="1"/>
</dbReference>
<proteinExistence type="inferred from homology"/>
<dbReference type="GO" id="GO:0048027">
    <property type="term" value="F:mRNA 5'-UTR binding"/>
    <property type="evidence" value="ECO:0007669"/>
    <property type="project" value="UniProtKB-UniRule"/>
</dbReference>
<evidence type="ECO:0000256" key="3">
    <source>
        <dbReference type="ARBA" id="ARBA00022845"/>
    </source>
</evidence>
<evidence type="ECO:0000256" key="2">
    <source>
        <dbReference type="ARBA" id="ARBA00022491"/>
    </source>
</evidence>
<comment type="subcellular location">
    <subcellularLocation>
        <location evidence="5">Cytoplasm</location>
    </subcellularLocation>
</comment>
<dbReference type="Gene3D" id="2.60.40.4380">
    <property type="entry name" value="Translational regulator CsrA"/>
    <property type="match status" value="1"/>
</dbReference>
<keyword evidence="5" id="KW-1005">Bacterial flagellum biogenesis</keyword>
<dbReference type="HAMAP" id="MF_00167">
    <property type="entry name" value="CsrA"/>
    <property type="match status" value="1"/>
</dbReference>